<proteinExistence type="predicted"/>
<keyword evidence="2" id="KW-1185">Reference proteome</keyword>
<dbReference type="GO" id="GO:0008270">
    <property type="term" value="F:zinc ion binding"/>
    <property type="evidence" value="ECO:0007669"/>
    <property type="project" value="InterPro"/>
</dbReference>
<reference evidence="1" key="1">
    <citation type="submission" date="2024-04" db="EMBL/GenBank/DDBJ databases">
        <authorList>
            <consortium name="Molecular Ecology Group"/>
        </authorList>
    </citation>
    <scope>NUCLEOTIDE SEQUENCE</scope>
</reference>
<gene>
    <name evidence="1" type="ORF">LPLAT_LOCUS8412</name>
</gene>
<evidence type="ECO:0000313" key="2">
    <source>
        <dbReference type="Proteomes" id="UP001497644"/>
    </source>
</evidence>
<dbReference type="AlphaFoldDB" id="A0AAV2NRB3"/>
<organism evidence="1 2">
    <name type="scientific">Lasius platythorax</name>
    <dbReference type="NCBI Taxonomy" id="488582"/>
    <lineage>
        <taxon>Eukaryota</taxon>
        <taxon>Metazoa</taxon>
        <taxon>Ecdysozoa</taxon>
        <taxon>Arthropoda</taxon>
        <taxon>Hexapoda</taxon>
        <taxon>Insecta</taxon>
        <taxon>Pterygota</taxon>
        <taxon>Neoptera</taxon>
        <taxon>Endopterygota</taxon>
        <taxon>Hymenoptera</taxon>
        <taxon>Apocrita</taxon>
        <taxon>Aculeata</taxon>
        <taxon>Formicoidea</taxon>
        <taxon>Formicidae</taxon>
        <taxon>Formicinae</taxon>
        <taxon>Lasius</taxon>
        <taxon>Lasius</taxon>
    </lineage>
</organism>
<name>A0AAV2NRB3_9HYME</name>
<dbReference type="Gene3D" id="4.10.60.10">
    <property type="entry name" value="Zinc finger, CCHC-type"/>
    <property type="match status" value="1"/>
</dbReference>
<dbReference type="InterPro" id="IPR036875">
    <property type="entry name" value="Znf_CCHC_sf"/>
</dbReference>
<dbReference type="EMBL" id="OZ034827">
    <property type="protein sequence ID" value="CAL1682492.1"/>
    <property type="molecule type" value="Genomic_DNA"/>
</dbReference>
<dbReference type="SUPFAM" id="SSF57756">
    <property type="entry name" value="Retrovirus zinc finger-like domains"/>
    <property type="match status" value="1"/>
</dbReference>
<protein>
    <recommendedName>
        <fullName evidence="3">CCHC-type domain-containing protein</fullName>
    </recommendedName>
</protein>
<dbReference type="Proteomes" id="UP001497644">
    <property type="component" value="Chromosome 4"/>
</dbReference>
<evidence type="ECO:0000313" key="1">
    <source>
        <dbReference type="EMBL" id="CAL1682492.1"/>
    </source>
</evidence>
<dbReference type="GO" id="GO:0003676">
    <property type="term" value="F:nucleic acid binding"/>
    <property type="evidence" value="ECO:0007669"/>
    <property type="project" value="InterPro"/>
</dbReference>
<sequence>MNSNDNKFFRYLSSKTGSVTFDGQRLPKNFSHVIYEMFPYVSRVSQCYSCFRFGHVKANCKSSARCANCGEKRHEDNSPCTLSELPQLSRQPPYLLSVQNLPSNKNNDDYSV</sequence>
<accession>A0AAV2NRB3</accession>
<evidence type="ECO:0008006" key="3">
    <source>
        <dbReference type="Google" id="ProtNLM"/>
    </source>
</evidence>